<dbReference type="PANTHER" id="PTHR11709:SF394">
    <property type="entry name" value="FI03373P-RELATED"/>
    <property type="match status" value="1"/>
</dbReference>
<evidence type="ECO:0000256" key="3">
    <source>
        <dbReference type="ARBA" id="ARBA00023008"/>
    </source>
</evidence>
<evidence type="ECO:0000259" key="7">
    <source>
        <dbReference type="Pfam" id="PF07732"/>
    </source>
</evidence>
<evidence type="ECO:0000256" key="1">
    <source>
        <dbReference type="ARBA" id="ARBA00022723"/>
    </source>
</evidence>
<organism evidence="8 9">
    <name type="scientific">Parasphingorhabdus cellanae</name>
    <dbReference type="NCBI Taxonomy" id="2806553"/>
    <lineage>
        <taxon>Bacteria</taxon>
        <taxon>Pseudomonadati</taxon>
        <taxon>Pseudomonadota</taxon>
        <taxon>Alphaproteobacteria</taxon>
        <taxon>Sphingomonadales</taxon>
        <taxon>Sphingomonadaceae</taxon>
        <taxon>Parasphingorhabdus</taxon>
    </lineage>
</organism>
<keyword evidence="2" id="KW-0560">Oxidoreductase</keyword>
<reference evidence="8 9" key="1">
    <citation type="submission" date="2021-03" db="EMBL/GenBank/DDBJ databases">
        <title>Complete genome of Parasphingorhabdus_sp.JHSY0214.</title>
        <authorList>
            <person name="Yoo J.H."/>
            <person name="Bae J.W."/>
        </authorList>
    </citation>
    <scope>NUCLEOTIDE SEQUENCE [LARGE SCALE GENOMIC DNA]</scope>
    <source>
        <strain evidence="8 9">JHSY0214</strain>
    </source>
</reference>
<dbReference type="Pfam" id="PF00394">
    <property type="entry name" value="Cu-oxidase"/>
    <property type="match status" value="1"/>
</dbReference>
<dbReference type="Pfam" id="PF07732">
    <property type="entry name" value="Cu-oxidase_3"/>
    <property type="match status" value="1"/>
</dbReference>
<keyword evidence="4" id="KW-0732">Signal</keyword>
<dbReference type="InterPro" id="IPR034282">
    <property type="entry name" value="CuRO_2_CopA"/>
</dbReference>
<dbReference type="InterPro" id="IPR008972">
    <property type="entry name" value="Cupredoxin"/>
</dbReference>
<dbReference type="Pfam" id="PF07731">
    <property type="entry name" value="Cu-oxidase_2"/>
    <property type="match status" value="1"/>
</dbReference>
<evidence type="ECO:0000256" key="4">
    <source>
        <dbReference type="SAM" id="SignalP"/>
    </source>
</evidence>
<dbReference type="PROSITE" id="PS51318">
    <property type="entry name" value="TAT"/>
    <property type="match status" value="1"/>
</dbReference>
<dbReference type="PANTHER" id="PTHR11709">
    <property type="entry name" value="MULTI-COPPER OXIDASE"/>
    <property type="match status" value="1"/>
</dbReference>
<dbReference type="Proteomes" id="UP000663923">
    <property type="component" value="Chromosome"/>
</dbReference>
<keyword evidence="1" id="KW-0479">Metal-binding</keyword>
<dbReference type="InterPro" id="IPR033138">
    <property type="entry name" value="Cu_oxidase_CS"/>
</dbReference>
<dbReference type="InterPro" id="IPR011707">
    <property type="entry name" value="Cu-oxidase-like_N"/>
</dbReference>
<dbReference type="CDD" id="cd13896">
    <property type="entry name" value="CuRO_3_CopA"/>
    <property type="match status" value="1"/>
</dbReference>
<gene>
    <name evidence="8" type="ORF">J4G78_15485</name>
</gene>
<dbReference type="Gene3D" id="2.60.40.420">
    <property type="entry name" value="Cupredoxins - blue copper proteins"/>
    <property type="match status" value="3"/>
</dbReference>
<dbReference type="InterPro" id="IPR001117">
    <property type="entry name" value="Cu-oxidase_2nd"/>
</dbReference>
<name>A0ABX7T1Y8_9SPHN</name>
<dbReference type="InterPro" id="IPR034279">
    <property type="entry name" value="CuRO_3_CopA"/>
</dbReference>
<dbReference type="InterPro" id="IPR002355">
    <property type="entry name" value="Cu_oxidase_Cu_BS"/>
</dbReference>
<feature type="domain" description="Plastocyanin-like" evidence="5">
    <location>
        <begin position="245"/>
        <end position="337"/>
    </location>
</feature>
<evidence type="ECO:0000259" key="6">
    <source>
        <dbReference type="Pfam" id="PF07731"/>
    </source>
</evidence>
<dbReference type="RefSeq" id="WP_207987420.1">
    <property type="nucleotide sequence ID" value="NZ_CP071794.1"/>
</dbReference>
<feature type="signal peptide" evidence="4">
    <location>
        <begin position="1"/>
        <end position="32"/>
    </location>
</feature>
<proteinExistence type="predicted"/>
<dbReference type="PROSITE" id="PS00079">
    <property type="entry name" value="MULTICOPPER_OXIDASE1"/>
    <property type="match status" value="1"/>
</dbReference>
<evidence type="ECO:0000256" key="2">
    <source>
        <dbReference type="ARBA" id="ARBA00023002"/>
    </source>
</evidence>
<dbReference type="NCBIfam" id="TIGR01480">
    <property type="entry name" value="copper_res_A"/>
    <property type="match status" value="1"/>
</dbReference>
<feature type="domain" description="Plastocyanin-like" evidence="7">
    <location>
        <begin position="69"/>
        <end position="170"/>
    </location>
</feature>
<sequence>MIKSKHPMSRRHVISSLAAVSSALALPMPAWATGKMGGKMRGLTRKGIHELSGSKIDLHIGDGRFATGGRSGHAIAVNGSVPGPLIRLKEGQDVTLSVHNMLAEDSSIHWHGLLLPFQFDGVPGISFPGIKPGARFDVPYLPRQSGTYWWHSHSGLQEQMGHYGPLIIDPAGPDPVQYDREHIILLSEFTPMHPHQIMKKLKVSEGYFSQQKTAAFDDYEFSGEERRMWGQMRMMPTDIADVSAPTYTYLINGHGPDDGLELPYKPGERVRLRIINGSAMTFFNIRLPGLPMTVVQADGVNVQPVEVDELQIGVAETYDVIVQPTENGSFALAAESMDRSGMAQASLTSQPGQKAAFPALRDPPLLSMTDMGHGGMVEGGHGGHGGAGMDHSKMDHSKMDHGAAKSQAMDPSNMDHSGHNMGAKDPGPAIGDDAMAGHDMGAMGSMAMRDTSMLPDTVKVGPGIDMVAMGPQDRTGYPGLGLDNVPHRVLNYRMLKSVEMDHDKREPDREMELHLTGNMERYMWSLDGQKFSAVGDDPIRFGYNERVRVKLVNDTMMAHPIHLHGMFFEIVNGQGHYQPKKHTVIVQPGSSATFEVTTDEPGDWAFHCHLLYHMHAGMMQTVSVAFPKDA</sequence>
<accession>A0ABX7T1Y8</accession>
<evidence type="ECO:0000313" key="8">
    <source>
        <dbReference type="EMBL" id="QTD55584.1"/>
    </source>
</evidence>
<dbReference type="SUPFAM" id="SSF49503">
    <property type="entry name" value="Cupredoxins"/>
    <property type="match status" value="3"/>
</dbReference>
<evidence type="ECO:0000259" key="5">
    <source>
        <dbReference type="Pfam" id="PF00394"/>
    </source>
</evidence>
<feature type="chain" id="PRO_5046680456" evidence="4">
    <location>
        <begin position="33"/>
        <end position="630"/>
    </location>
</feature>
<feature type="domain" description="Plastocyanin-like" evidence="6">
    <location>
        <begin position="506"/>
        <end position="624"/>
    </location>
</feature>
<dbReference type="InterPro" id="IPR045087">
    <property type="entry name" value="Cu-oxidase_fam"/>
</dbReference>
<dbReference type="PROSITE" id="PS00080">
    <property type="entry name" value="MULTICOPPER_OXIDASE2"/>
    <property type="match status" value="1"/>
</dbReference>
<keyword evidence="3" id="KW-0186">Copper</keyword>
<protein>
    <submittedName>
        <fullName evidence="8">Copper resistance system multicopper oxidase</fullName>
    </submittedName>
</protein>
<dbReference type="InterPro" id="IPR011706">
    <property type="entry name" value="Cu-oxidase_C"/>
</dbReference>
<dbReference type="InterPro" id="IPR006311">
    <property type="entry name" value="TAT_signal"/>
</dbReference>
<dbReference type="InterPro" id="IPR006376">
    <property type="entry name" value="Cu-R_CopA"/>
</dbReference>
<keyword evidence="9" id="KW-1185">Reference proteome</keyword>
<evidence type="ECO:0000313" key="9">
    <source>
        <dbReference type="Proteomes" id="UP000663923"/>
    </source>
</evidence>
<dbReference type="CDD" id="cd13874">
    <property type="entry name" value="CuRO_2_CopA"/>
    <property type="match status" value="1"/>
</dbReference>
<dbReference type="EMBL" id="CP071794">
    <property type="protein sequence ID" value="QTD55584.1"/>
    <property type="molecule type" value="Genomic_DNA"/>
</dbReference>